<keyword evidence="2" id="KW-1185">Reference proteome</keyword>
<gene>
    <name evidence="1" type="ORF">ACFOJ9_26435</name>
</gene>
<dbReference type="Gene3D" id="2.70.98.10">
    <property type="match status" value="1"/>
</dbReference>
<organism evidence="1 2">
    <name type="scientific">Mesorhizobium cantuariense</name>
    <dbReference type="NCBI Taxonomy" id="1300275"/>
    <lineage>
        <taxon>Bacteria</taxon>
        <taxon>Pseudomonadati</taxon>
        <taxon>Pseudomonadota</taxon>
        <taxon>Alphaproteobacteria</taxon>
        <taxon>Hyphomicrobiales</taxon>
        <taxon>Phyllobacteriaceae</taxon>
        <taxon>Mesorhizobium</taxon>
    </lineage>
</organism>
<dbReference type="Proteomes" id="UP001595648">
    <property type="component" value="Unassembled WGS sequence"/>
</dbReference>
<reference evidence="2" key="1">
    <citation type="journal article" date="2019" name="Int. J. Syst. Evol. Microbiol.">
        <title>The Global Catalogue of Microorganisms (GCM) 10K type strain sequencing project: providing services to taxonomists for standard genome sequencing and annotation.</title>
        <authorList>
            <consortium name="The Broad Institute Genomics Platform"/>
            <consortium name="The Broad Institute Genome Sequencing Center for Infectious Disease"/>
            <person name="Wu L."/>
            <person name="Ma J."/>
        </authorList>
    </citation>
    <scope>NUCLEOTIDE SEQUENCE [LARGE SCALE GENOMIC DNA]</scope>
    <source>
        <strain evidence="2">ICMP 19515</strain>
    </source>
</reference>
<dbReference type="Pfam" id="PF01263">
    <property type="entry name" value="Aldose_epim"/>
    <property type="match status" value="1"/>
</dbReference>
<evidence type="ECO:0000313" key="1">
    <source>
        <dbReference type="EMBL" id="MFC3325278.1"/>
    </source>
</evidence>
<dbReference type="RefSeq" id="WP_378982840.1">
    <property type="nucleotide sequence ID" value="NZ_JBHRVD010000001.1"/>
</dbReference>
<dbReference type="SUPFAM" id="SSF74650">
    <property type="entry name" value="Galactose mutarotase-like"/>
    <property type="match status" value="1"/>
</dbReference>
<sequence length="280" mass="30639">MSAEIVPSLGAGLARFNYRRVPLFRPWPNGGGGNPFDLACNLLLPWSNRISGGGFVFEHKFHELLANVADEPFPIHGNGFSQEWEVDSLAPDKASLSLVSDGPGPYRYRAEVTYALTGQALELQLLIVNSAPVRLPFGLGIHPWFPRTALTTLHAPASQVCLELPSHLPDRFEDVETRPDWDFATPAALPSGWINNAFAGWDGVASIRWPEQNCGLRIEASPVLNFYLVYSPSQASDFVCFEPVSHVVDAHNRGSIDKWNGLSVLSPGESLVADCSFTVI</sequence>
<dbReference type="CDD" id="cd09021">
    <property type="entry name" value="Aldose_epim_Ec_YphB"/>
    <property type="match status" value="1"/>
</dbReference>
<dbReference type="InterPro" id="IPR014718">
    <property type="entry name" value="GH-type_carb-bd"/>
</dbReference>
<dbReference type="InterPro" id="IPR008183">
    <property type="entry name" value="Aldose_1/G6P_1-epimerase"/>
</dbReference>
<proteinExistence type="predicted"/>
<comment type="caution">
    <text evidence="1">The sequence shown here is derived from an EMBL/GenBank/DDBJ whole genome shotgun (WGS) entry which is preliminary data.</text>
</comment>
<protein>
    <submittedName>
        <fullName evidence="1">Aldose 1-epimerase</fullName>
    </submittedName>
</protein>
<name>A0ABV7MTI5_9HYPH</name>
<accession>A0ABV7MTI5</accession>
<dbReference type="InterPro" id="IPR011013">
    <property type="entry name" value="Gal_mutarotase_sf_dom"/>
</dbReference>
<evidence type="ECO:0000313" key="2">
    <source>
        <dbReference type="Proteomes" id="UP001595648"/>
    </source>
</evidence>
<dbReference type="EMBL" id="JBHRVD010000001">
    <property type="protein sequence ID" value="MFC3325278.1"/>
    <property type="molecule type" value="Genomic_DNA"/>
</dbReference>